<dbReference type="Proteomes" id="UP001154111">
    <property type="component" value="Chromosome"/>
</dbReference>
<gene>
    <name evidence="3" type="primary">cypM</name>
    <name evidence="3" type="ORF">ERYAMS2_00542</name>
    <name evidence="4" type="ORF">ERYAMS_00252</name>
</gene>
<accession>A0AAU9VHF2</accession>
<evidence type="ECO:0000313" key="3">
    <source>
        <dbReference type="EMBL" id="CAH2761112.1"/>
    </source>
</evidence>
<dbReference type="AlphaFoldDB" id="A0AAU9VHF2"/>
<evidence type="ECO:0000313" key="4">
    <source>
        <dbReference type="EMBL" id="CAH2761122.1"/>
    </source>
</evidence>
<protein>
    <submittedName>
        <fullName evidence="3">Class I SAM-dependent methyltransferase</fullName>
        <ecNumber evidence="3">2.1.1.301</ecNumber>
    </submittedName>
</protein>
<dbReference type="EMBL" id="OW659477">
    <property type="protein sequence ID" value="CAH2761112.1"/>
    <property type="molecule type" value="Genomic_DNA"/>
</dbReference>
<name>A0AAU9VHF2_9FIRM</name>
<dbReference type="RefSeq" id="WP_254007199.1">
    <property type="nucleotide sequence ID" value="NZ_OW659477.1"/>
</dbReference>
<proteinExistence type="predicted"/>
<dbReference type="InterPro" id="IPR041698">
    <property type="entry name" value="Methyltransf_25"/>
</dbReference>
<dbReference type="Gene3D" id="2.20.25.110">
    <property type="entry name" value="S-adenosyl-L-methionine-dependent methyltransferases"/>
    <property type="match status" value="1"/>
</dbReference>
<sequence length="244" mass="28161">MYSKLSTMYYETSKPIGTSLGGDMEFYYQAIKDARSILEVGSGTGRLLIPFLKNGLEIEGIDASSEMVSMCISNCIDHEVKPRVKQIDVYDMSEVGTFDSIIIPTGTFCLFSDPNAVIENCYEHLEEGGKLVLDLIFPHGFVPGSVHRHVVYPNQKDVLFLEDHQHTINWQAQQTRQFFKYELWREDKFCEQELEVFDLYWYQIDQMETMLRNSGYGQIEWFGDYTSGYDVGADYEVLTLCAYK</sequence>
<dbReference type="GO" id="GO:0008168">
    <property type="term" value="F:methyltransferase activity"/>
    <property type="evidence" value="ECO:0007669"/>
    <property type="project" value="UniProtKB-KW"/>
</dbReference>
<evidence type="ECO:0000259" key="2">
    <source>
        <dbReference type="Pfam" id="PF13649"/>
    </source>
</evidence>
<dbReference type="PANTHER" id="PTHR43861:SF3">
    <property type="entry name" value="PUTATIVE (AFU_ORTHOLOGUE AFUA_2G14390)-RELATED"/>
    <property type="match status" value="1"/>
</dbReference>
<dbReference type="Pfam" id="PF13649">
    <property type="entry name" value="Methyltransf_25"/>
    <property type="match status" value="1"/>
</dbReference>
<organism evidence="3 6">
    <name type="scientific">Erysipelothrix amsterdamensis</name>
    <dbReference type="NCBI Taxonomy" id="2929157"/>
    <lineage>
        <taxon>Bacteria</taxon>
        <taxon>Bacillati</taxon>
        <taxon>Bacillota</taxon>
        <taxon>Erysipelotrichia</taxon>
        <taxon>Erysipelotrichales</taxon>
        <taxon>Erysipelotrichaceae</taxon>
        <taxon>Erysipelothrix</taxon>
    </lineage>
</organism>
<dbReference type="Gene3D" id="3.40.50.150">
    <property type="entry name" value="Vaccinia Virus protein VP39"/>
    <property type="match status" value="1"/>
</dbReference>
<keyword evidence="5" id="KW-1185">Reference proteome</keyword>
<evidence type="ECO:0000313" key="6">
    <source>
        <dbReference type="Proteomes" id="UP001154111"/>
    </source>
</evidence>
<reference evidence="3" key="1">
    <citation type="submission" date="2022-04" db="EMBL/GenBank/DDBJ databases">
        <authorList>
            <person name="Forde T."/>
        </authorList>
    </citation>
    <scope>NUCLEOTIDE SEQUENCE</scope>
    <source>
        <strain evidence="3">A18Y016a</strain>
        <strain evidence="4">A18Y020d</strain>
    </source>
</reference>
<dbReference type="EMBL" id="OW659496">
    <property type="protein sequence ID" value="CAH2761122.1"/>
    <property type="molecule type" value="Genomic_DNA"/>
</dbReference>
<dbReference type="CDD" id="cd02440">
    <property type="entry name" value="AdoMet_MTases"/>
    <property type="match status" value="1"/>
</dbReference>
<feature type="domain" description="Methyltransferase" evidence="2">
    <location>
        <begin position="37"/>
        <end position="129"/>
    </location>
</feature>
<dbReference type="SUPFAM" id="SSF53335">
    <property type="entry name" value="S-adenosyl-L-methionine-dependent methyltransferases"/>
    <property type="match status" value="1"/>
</dbReference>
<dbReference type="InterPro" id="IPR029063">
    <property type="entry name" value="SAM-dependent_MTases_sf"/>
</dbReference>
<keyword evidence="1 3" id="KW-0808">Transferase</keyword>
<evidence type="ECO:0000313" key="5">
    <source>
        <dbReference type="Proteomes" id="UP001154095"/>
    </source>
</evidence>
<dbReference type="PANTHER" id="PTHR43861">
    <property type="entry name" value="TRANS-ACONITATE 2-METHYLTRANSFERASE-RELATED"/>
    <property type="match status" value="1"/>
</dbReference>
<dbReference type="EC" id="2.1.1.301" evidence="3"/>
<dbReference type="Proteomes" id="UP001154095">
    <property type="component" value="Chromosome"/>
</dbReference>
<evidence type="ECO:0000256" key="1">
    <source>
        <dbReference type="ARBA" id="ARBA00022679"/>
    </source>
</evidence>
<dbReference type="GO" id="GO:0032259">
    <property type="term" value="P:methylation"/>
    <property type="evidence" value="ECO:0007669"/>
    <property type="project" value="UniProtKB-KW"/>
</dbReference>
<keyword evidence="3" id="KW-0489">Methyltransferase</keyword>